<dbReference type="Gene3D" id="1.10.357.10">
    <property type="entry name" value="Tetracycline Repressor, domain 2"/>
    <property type="match status" value="1"/>
</dbReference>
<evidence type="ECO:0000256" key="2">
    <source>
        <dbReference type="ARBA" id="ARBA00023125"/>
    </source>
</evidence>
<organism evidence="7 8">
    <name type="scientific">Motilibacter peucedani</name>
    <dbReference type="NCBI Taxonomy" id="598650"/>
    <lineage>
        <taxon>Bacteria</taxon>
        <taxon>Bacillati</taxon>
        <taxon>Actinomycetota</taxon>
        <taxon>Actinomycetes</taxon>
        <taxon>Motilibacterales</taxon>
        <taxon>Motilibacteraceae</taxon>
        <taxon>Motilibacter</taxon>
    </lineage>
</organism>
<dbReference type="GO" id="GO:0003700">
    <property type="term" value="F:DNA-binding transcription factor activity"/>
    <property type="evidence" value="ECO:0007669"/>
    <property type="project" value="TreeGrafter"/>
</dbReference>
<dbReference type="InterPro" id="IPR004111">
    <property type="entry name" value="Repressor_TetR_C"/>
</dbReference>
<dbReference type="SUPFAM" id="SSF46689">
    <property type="entry name" value="Homeodomain-like"/>
    <property type="match status" value="1"/>
</dbReference>
<feature type="DNA-binding region" description="H-T-H motif" evidence="4">
    <location>
        <begin position="41"/>
        <end position="60"/>
    </location>
</feature>
<protein>
    <submittedName>
        <fullName evidence="7">Regulatory TetR family protein</fullName>
    </submittedName>
</protein>
<dbReference type="EMBL" id="RBWV01000009">
    <property type="protein sequence ID" value="RKS79953.1"/>
    <property type="molecule type" value="Genomic_DNA"/>
</dbReference>
<accession>A0A420XT00</accession>
<dbReference type="FunCoup" id="A0A420XT00">
    <property type="interactions" value="5"/>
</dbReference>
<dbReference type="AlphaFoldDB" id="A0A420XT00"/>
<proteinExistence type="predicted"/>
<keyword evidence="2 4" id="KW-0238">DNA-binding</keyword>
<comment type="caution">
    <text evidence="7">The sequence shown here is derived from an EMBL/GenBank/DDBJ whole genome shotgun (WGS) entry which is preliminary data.</text>
</comment>
<keyword evidence="8" id="KW-1185">Reference proteome</keyword>
<gene>
    <name evidence="7" type="ORF">CLV35_0370</name>
</gene>
<reference evidence="7 8" key="1">
    <citation type="submission" date="2018-10" db="EMBL/GenBank/DDBJ databases">
        <title>Genomic Encyclopedia of Archaeal and Bacterial Type Strains, Phase II (KMG-II): from individual species to whole genera.</title>
        <authorList>
            <person name="Goeker M."/>
        </authorList>
    </citation>
    <scope>NUCLEOTIDE SEQUENCE [LARGE SCALE GENOMIC DNA]</scope>
    <source>
        <strain evidence="7 8">RP-AC37</strain>
    </source>
</reference>
<sequence length="273" mass="29337">MAPRRSPTAGAPPRRRATHSMEAVLREAVALLDESGESALTFRALAARLGGGVGSIYWYVSGRDELLDRATNHVLAGVVAFADELPESEDPVADLRAIAVALFDAVADRPWLGAYLMRDTELQPNALMLLERMGEQVLRLELPPRQSFDAVSAVIGYVVGTAADLGQQPPQEVLDGTVTREAYLERFADSWRQLDPAAYPFVHYVVEEFAGHDDAAQFRAGLDLLLEGLRLQASAQAGTGRPAASSTSGATSAPLTGKTVRRKRSEISTPGGR</sequence>
<name>A0A420XT00_9ACTN</name>
<dbReference type="InterPro" id="IPR001647">
    <property type="entry name" value="HTH_TetR"/>
</dbReference>
<keyword evidence="3" id="KW-0804">Transcription</keyword>
<dbReference type="InterPro" id="IPR009057">
    <property type="entry name" value="Homeodomain-like_sf"/>
</dbReference>
<dbReference type="Gene3D" id="1.10.10.60">
    <property type="entry name" value="Homeodomain-like"/>
    <property type="match status" value="1"/>
</dbReference>
<evidence type="ECO:0000256" key="5">
    <source>
        <dbReference type="SAM" id="MobiDB-lite"/>
    </source>
</evidence>
<dbReference type="Pfam" id="PF02909">
    <property type="entry name" value="TetR_C_1"/>
    <property type="match status" value="1"/>
</dbReference>
<evidence type="ECO:0000256" key="4">
    <source>
        <dbReference type="PROSITE-ProRule" id="PRU00335"/>
    </source>
</evidence>
<evidence type="ECO:0000256" key="3">
    <source>
        <dbReference type="ARBA" id="ARBA00023163"/>
    </source>
</evidence>
<dbReference type="PANTHER" id="PTHR30055:SF151">
    <property type="entry name" value="TRANSCRIPTIONAL REGULATORY PROTEIN"/>
    <property type="match status" value="1"/>
</dbReference>
<dbReference type="GO" id="GO:0045892">
    <property type="term" value="P:negative regulation of DNA-templated transcription"/>
    <property type="evidence" value="ECO:0007669"/>
    <property type="project" value="InterPro"/>
</dbReference>
<feature type="region of interest" description="Disordered" evidence="5">
    <location>
        <begin position="237"/>
        <end position="273"/>
    </location>
</feature>
<feature type="compositionally biased region" description="Low complexity" evidence="5">
    <location>
        <begin position="237"/>
        <end position="257"/>
    </location>
</feature>
<feature type="domain" description="HTH tetR-type" evidence="6">
    <location>
        <begin position="18"/>
        <end position="78"/>
    </location>
</feature>
<dbReference type="InParanoid" id="A0A420XT00"/>
<dbReference type="GO" id="GO:0000976">
    <property type="term" value="F:transcription cis-regulatory region binding"/>
    <property type="evidence" value="ECO:0007669"/>
    <property type="project" value="TreeGrafter"/>
</dbReference>
<dbReference type="PROSITE" id="PS50977">
    <property type="entry name" value="HTH_TETR_2"/>
    <property type="match status" value="1"/>
</dbReference>
<keyword evidence="1" id="KW-0805">Transcription regulation</keyword>
<evidence type="ECO:0000256" key="1">
    <source>
        <dbReference type="ARBA" id="ARBA00023015"/>
    </source>
</evidence>
<evidence type="ECO:0000313" key="8">
    <source>
        <dbReference type="Proteomes" id="UP000281955"/>
    </source>
</evidence>
<dbReference type="Proteomes" id="UP000281955">
    <property type="component" value="Unassembled WGS sequence"/>
</dbReference>
<evidence type="ECO:0000259" key="6">
    <source>
        <dbReference type="PROSITE" id="PS50977"/>
    </source>
</evidence>
<dbReference type="PANTHER" id="PTHR30055">
    <property type="entry name" value="HTH-TYPE TRANSCRIPTIONAL REGULATOR RUTR"/>
    <property type="match status" value="1"/>
</dbReference>
<dbReference type="SUPFAM" id="SSF48498">
    <property type="entry name" value="Tetracyclin repressor-like, C-terminal domain"/>
    <property type="match status" value="1"/>
</dbReference>
<dbReference type="InterPro" id="IPR050109">
    <property type="entry name" value="HTH-type_TetR-like_transc_reg"/>
</dbReference>
<dbReference type="InterPro" id="IPR036271">
    <property type="entry name" value="Tet_transcr_reg_TetR-rel_C_sf"/>
</dbReference>
<evidence type="ECO:0000313" key="7">
    <source>
        <dbReference type="EMBL" id="RKS79953.1"/>
    </source>
</evidence>
<dbReference type="Pfam" id="PF00440">
    <property type="entry name" value="TetR_N"/>
    <property type="match status" value="1"/>
</dbReference>